<dbReference type="AlphaFoldDB" id="A0A077WBB6"/>
<sequence>MKQYQQVLLFGSVCTVLIATAVYVVQEDRAVKARKAVKANEKQALALLHQIKQDHQTISHELDHLNPQDTKIEYKLAYNNEMLLRLMERLDAIQPRAAILNDRVVDTPSDFEETMIQHVKERKRRLIKAIERDFKRVDQFHK</sequence>
<gene>
    <name evidence="2" type="ORF">LRAMOSA00855</name>
</gene>
<dbReference type="GO" id="GO:0051087">
    <property type="term" value="F:protein-folding chaperone binding"/>
    <property type="evidence" value="ECO:0007669"/>
    <property type="project" value="InterPro"/>
</dbReference>
<evidence type="ECO:0000256" key="1">
    <source>
        <dbReference type="SAM" id="Phobius"/>
    </source>
</evidence>
<keyword evidence="1" id="KW-0812">Transmembrane</keyword>
<organism evidence="2">
    <name type="scientific">Lichtheimia ramosa</name>
    <dbReference type="NCBI Taxonomy" id="688394"/>
    <lineage>
        <taxon>Eukaryota</taxon>
        <taxon>Fungi</taxon>
        <taxon>Fungi incertae sedis</taxon>
        <taxon>Mucoromycota</taxon>
        <taxon>Mucoromycotina</taxon>
        <taxon>Mucoromycetes</taxon>
        <taxon>Mucorales</taxon>
        <taxon>Lichtheimiaceae</taxon>
        <taxon>Lichtheimia</taxon>
    </lineage>
</organism>
<reference evidence="2" key="1">
    <citation type="journal article" date="2014" name="Genome Announc.">
        <title>De novo whole-genome sequence and genome annotation of Lichtheimia ramosa.</title>
        <authorList>
            <person name="Linde J."/>
            <person name="Schwartze V."/>
            <person name="Binder U."/>
            <person name="Lass-Florl C."/>
            <person name="Voigt K."/>
            <person name="Horn F."/>
        </authorList>
    </citation>
    <scope>NUCLEOTIDE SEQUENCE</scope>
    <source>
        <strain evidence="2">JMRC FSU:6197</strain>
    </source>
</reference>
<accession>A0A077WBB6</accession>
<proteinExistence type="predicted"/>
<dbReference type="InterPro" id="IPR036533">
    <property type="entry name" value="BAG_dom_sf"/>
</dbReference>
<dbReference type="SUPFAM" id="SSF63491">
    <property type="entry name" value="BAG domain"/>
    <property type="match status" value="1"/>
</dbReference>
<protein>
    <submittedName>
        <fullName evidence="2">Uncharacterized protein</fullName>
    </submittedName>
</protein>
<keyword evidence="1" id="KW-1133">Transmembrane helix</keyword>
<feature type="transmembrane region" description="Helical" evidence="1">
    <location>
        <begin position="6"/>
        <end position="25"/>
    </location>
</feature>
<name>A0A077WBB6_9FUNG</name>
<keyword evidence="1" id="KW-0472">Membrane</keyword>
<dbReference type="Gene3D" id="1.20.58.120">
    <property type="entry name" value="BAG domain"/>
    <property type="match status" value="1"/>
</dbReference>
<dbReference type="OrthoDB" id="2289170at2759"/>
<evidence type="ECO:0000313" key="2">
    <source>
        <dbReference type="EMBL" id="CDS03453.1"/>
    </source>
</evidence>
<dbReference type="EMBL" id="LK023313">
    <property type="protein sequence ID" value="CDS03453.1"/>
    <property type="molecule type" value="Genomic_DNA"/>
</dbReference>